<evidence type="ECO:0000256" key="1">
    <source>
        <dbReference type="ARBA" id="ARBA00004752"/>
    </source>
</evidence>
<keyword evidence="5" id="KW-0961">Cell wall biogenesis/degradation</keyword>
<dbReference type="GO" id="GO:0016740">
    <property type="term" value="F:transferase activity"/>
    <property type="evidence" value="ECO:0007669"/>
    <property type="project" value="UniProtKB-KW"/>
</dbReference>
<dbReference type="Pfam" id="PF03734">
    <property type="entry name" value="YkuD"/>
    <property type="match status" value="1"/>
</dbReference>
<evidence type="ECO:0000259" key="7">
    <source>
        <dbReference type="PROSITE" id="PS52029"/>
    </source>
</evidence>
<keyword evidence="3" id="KW-0133">Cell shape</keyword>
<dbReference type="UniPathway" id="UPA00219"/>
<proteinExistence type="predicted"/>
<dbReference type="GO" id="GO:0071972">
    <property type="term" value="F:peptidoglycan L,D-transpeptidase activity"/>
    <property type="evidence" value="ECO:0007669"/>
    <property type="project" value="TreeGrafter"/>
</dbReference>
<dbReference type="GO" id="GO:0008360">
    <property type="term" value="P:regulation of cell shape"/>
    <property type="evidence" value="ECO:0007669"/>
    <property type="project" value="UniProtKB-KW"/>
</dbReference>
<keyword evidence="2" id="KW-0808">Transferase</keyword>
<dbReference type="InterPro" id="IPR036365">
    <property type="entry name" value="PGBD-like_sf"/>
</dbReference>
<dbReference type="Gene3D" id="2.40.440.10">
    <property type="entry name" value="L,D-transpeptidase catalytic domain-like"/>
    <property type="match status" value="1"/>
</dbReference>
<keyword evidence="4" id="KW-0573">Peptidoglycan synthesis</keyword>
<dbReference type="InterPro" id="IPR050979">
    <property type="entry name" value="LD-transpeptidase"/>
</dbReference>
<dbReference type="PANTHER" id="PTHR30582:SF2">
    <property type="entry name" value="L,D-TRANSPEPTIDASE YCIB-RELATED"/>
    <property type="match status" value="1"/>
</dbReference>
<dbReference type="PROSITE" id="PS52029">
    <property type="entry name" value="LD_TPASE"/>
    <property type="match status" value="1"/>
</dbReference>
<evidence type="ECO:0000256" key="4">
    <source>
        <dbReference type="ARBA" id="ARBA00022984"/>
    </source>
</evidence>
<evidence type="ECO:0000313" key="8">
    <source>
        <dbReference type="EMBL" id="CAB4883596.1"/>
    </source>
</evidence>
<dbReference type="InterPro" id="IPR038063">
    <property type="entry name" value="Transpep_catalytic_dom"/>
</dbReference>
<dbReference type="GO" id="GO:0005576">
    <property type="term" value="C:extracellular region"/>
    <property type="evidence" value="ECO:0007669"/>
    <property type="project" value="TreeGrafter"/>
</dbReference>
<comment type="pathway">
    <text evidence="1">Cell wall biogenesis; peptidoglycan biosynthesis.</text>
</comment>
<dbReference type="GO" id="GO:0071555">
    <property type="term" value="P:cell wall organization"/>
    <property type="evidence" value="ECO:0007669"/>
    <property type="project" value="UniProtKB-KW"/>
</dbReference>
<dbReference type="SUPFAM" id="SSF141523">
    <property type="entry name" value="L,D-transpeptidase catalytic domain-like"/>
    <property type="match status" value="1"/>
</dbReference>
<dbReference type="InterPro" id="IPR002477">
    <property type="entry name" value="Peptidoglycan-bd-like"/>
</dbReference>
<accession>A0A6J7EKH7</accession>
<protein>
    <submittedName>
        <fullName evidence="8">Unannotated protein</fullName>
    </submittedName>
</protein>
<evidence type="ECO:0000256" key="3">
    <source>
        <dbReference type="ARBA" id="ARBA00022960"/>
    </source>
</evidence>
<dbReference type="InterPro" id="IPR036366">
    <property type="entry name" value="PGBDSf"/>
</dbReference>
<dbReference type="AlphaFoldDB" id="A0A6J7EKH7"/>
<dbReference type="PANTHER" id="PTHR30582">
    <property type="entry name" value="L,D-TRANSPEPTIDASE"/>
    <property type="match status" value="1"/>
</dbReference>
<gene>
    <name evidence="8" type="ORF">UFOPK3376_01816</name>
</gene>
<reference evidence="8" key="1">
    <citation type="submission" date="2020-05" db="EMBL/GenBank/DDBJ databases">
        <authorList>
            <person name="Chiriac C."/>
            <person name="Salcher M."/>
            <person name="Ghai R."/>
            <person name="Kavagutti S V."/>
        </authorList>
    </citation>
    <scope>NUCLEOTIDE SEQUENCE</scope>
</reference>
<dbReference type="Gene3D" id="1.10.101.10">
    <property type="entry name" value="PGBD-like superfamily/PGBD"/>
    <property type="match status" value="1"/>
</dbReference>
<feature type="domain" description="L,D-TPase catalytic" evidence="7">
    <location>
        <begin position="188"/>
        <end position="316"/>
    </location>
</feature>
<dbReference type="Pfam" id="PF01471">
    <property type="entry name" value="PG_binding_1"/>
    <property type="match status" value="1"/>
</dbReference>
<dbReference type="GO" id="GO:0018104">
    <property type="term" value="P:peptidoglycan-protein cross-linking"/>
    <property type="evidence" value="ECO:0007669"/>
    <property type="project" value="TreeGrafter"/>
</dbReference>
<feature type="compositionally biased region" description="Low complexity" evidence="6">
    <location>
        <begin position="70"/>
        <end position="88"/>
    </location>
</feature>
<dbReference type="InterPro" id="IPR005490">
    <property type="entry name" value="LD_TPept_cat_dom"/>
</dbReference>
<feature type="region of interest" description="Disordered" evidence="6">
    <location>
        <begin position="68"/>
        <end position="88"/>
    </location>
</feature>
<name>A0A6J7EKH7_9ZZZZ</name>
<evidence type="ECO:0000256" key="2">
    <source>
        <dbReference type="ARBA" id="ARBA00022679"/>
    </source>
</evidence>
<dbReference type="SUPFAM" id="SSF47090">
    <property type="entry name" value="PGBD-like"/>
    <property type="match status" value="1"/>
</dbReference>
<evidence type="ECO:0000256" key="6">
    <source>
        <dbReference type="SAM" id="MobiDB-lite"/>
    </source>
</evidence>
<evidence type="ECO:0000256" key="5">
    <source>
        <dbReference type="ARBA" id="ARBA00023316"/>
    </source>
</evidence>
<organism evidence="8">
    <name type="scientific">freshwater metagenome</name>
    <dbReference type="NCBI Taxonomy" id="449393"/>
    <lineage>
        <taxon>unclassified sequences</taxon>
        <taxon>metagenomes</taxon>
        <taxon>ecological metagenomes</taxon>
    </lineage>
</organism>
<dbReference type="CDD" id="cd16913">
    <property type="entry name" value="YkuD_like"/>
    <property type="match status" value="1"/>
</dbReference>
<dbReference type="EMBL" id="CAFBLP010000045">
    <property type="protein sequence ID" value="CAB4883596.1"/>
    <property type="molecule type" value="Genomic_DNA"/>
</dbReference>
<sequence length="317" mass="33540">MRDTDIEHERMTRPPRRSSSNALLTVGFAAALVVLCACTSPTSSAVAPAETVAVAPAVSGTLAPTATLQPSTTEEATSTVPASTTTTVPATTTTTVPANIINVGVFAVPIVPVGSSSGPDTLVLQLRLQQLGFWSAPADGKYDLSTKQAVMAFQKYLYLDPTGSVDDATAAFLTQVQLKAHGLVDTGTLVEVDKARQLLFIVVDGVTLWTINTSTGNGKPFDEPDMNTPGGPNITGVALTPDGVWKVNRERPEGWWEGDLGRIYRPKYFHGGIAIHGSNSIPNYPASHGCVRVSVPAMDFIWASGLVPMQMPVWVHS</sequence>